<dbReference type="PANTHER" id="PTHR11461">
    <property type="entry name" value="SERINE PROTEASE INHIBITOR, SERPIN"/>
    <property type="match status" value="1"/>
</dbReference>
<evidence type="ECO:0000256" key="11">
    <source>
        <dbReference type="SAM" id="SignalP"/>
    </source>
</evidence>
<comment type="similarity">
    <text evidence="2 10">Belongs to the serpin family.</text>
</comment>
<evidence type="ECO:0000256" key="8">
    <source>
        <dbReference type="ARBA" id="ARBA00042967"/>
    </source>
</evidence>
<evidence type="ECO:0000256" key="10">
    <source>
        <dbReference type="RuleBase" id="RU000411"/>
    </source>
</evidence>
<dbReference type="InterPro" id="IPR023796">
    <property type="entry name" value="Serpin_dom"/>
</dbReference>
<dbReference type="Pfam" id="PF00079">
    <property type="entry name" value="Serpin"/>
    <property type="match status" value="1"/>
</dbReference>
<name>A0A6P3FI47_OCTDE</name>
<dbReference type="FunFam" id="2.30.39.10:FF:000003">
    <property type="entry name" value="alpha-1-antitrypsin isoform X1"/>
    <property type="match status" value="1"/>
</dbReference>
<keyword evidence="4 11" id="KW-0732">Signal</keyword>
<keyword evidence="3" id="KW-0964">Secreted</keyword>
<evidence type="ECO:0000256" key="4">
    <source>
        <dbReference type="ARBA" id="ARBA00022729"/>
    </source>
</evidence>
<dbReference type="RefSeq" id="XP_004646260.1">
    <property type="nucleotide sequence ID" value="XM_004646203.2"/>
</dbReference>
<dbReference type="InterPro" id="IPR000215">
    <property type="entry name" value="Serpin_fam"/>
</dbReference>
<evidence type="ECO:0000256" key="5">
    <source>
        <dbReference type="ARBA" id="ARBA00023180"/>
    </source>
</evidence>
<accession>A0A6P3FI47</accession>
<dbReference type="SMART" id="SM00093">
    <property type="entry name" value="SERPIN"/>
    <property type="match status" value="1"/>
</dbReference>
<gene>
    <name evidence="14" type="primary">Serpina7</name>
</gene>
<dbReference type="FunFam" id="3.30.497.10:FF:000001">
    <property type="entry name" value="Serine protease inhibitor"/>
    <property type="match status" value="1"/>
</dbReference>
<dbReference type="GeneID" id="101571839"/>
<dbReference type="FunCoup" id="A0A6P3FI47">
    <property type="interactions" value="214"/>
</dbReference>
<dbReference type="PANTHER" id="PTHR11461:SF375">
    <property type="entry name" value="THYROXINE-BINDING GLOBULIN"/>
    <property type="match status" value="1"/>
</dbReference>
<dbReference type="GO" id="GO:0004867">
    <property type="term" value="F:serine-type endopeptidase inhibitor activity"/>
    <property type="evidence" value="ECO:0007669"/>
    <property type="project" value="InterPro"/>
</dbReference>
<organism evidence="13 14">
    <name type="scientific">Octodon degus</name>
    <name type="common">Degu</name>
    <name type="synonym">Sciurus degus</name>
    <dbReference type="NCBI Taxonomy" id="10160"/>
    <lineage>
        <taxon>Eukaryota</taxon>
        <taxon>Metazoa</taxon>
        <taxon>Chordata</taxon>
        <taxon>Craniata</taxon>
        <taxon>Vertebrata</taxon>
        <taxon>Euteleostomi</taxon>
        <taxon>Mammalia</taxon>
        <taxon>Eutheria</taxon>
        <taxon>Euarchontoglires</taxon>
        <taxon>Glires</taxon>
        <taxon>Rodentia</taxon>
        <taxon>Hystricomorpha</taxon>
        <taxon>Octodontidae</taxon>
        <taxon>Octodon</taxon>
    </lineage>
</organism>
<dbReference type="PROSITE" id="PS00284">
    <property type="entry name" value="SERPIN"/>
    <property type="match status" value="1"/>
</dbReference>
<evidence type="ECO:0000313" key="14">
    <source>
        <dbReference type="RefSeq" id="XP_004646260.1"/>
    </source>
</evidence>
<dbReference type="InterPro" id="IPR023795">
    <property type="entry name" value="Serpin_CS"/>
</dbReference>
<sequence length="426" mass="48211">MCYYLHSRMSLFYCLICILLGLHAKISGGLPSRSEGKVTTCHLPQQNDTLYKMSSINADFAFNLYRKFAMETPDQNIFFSPVSISVALAMLSIGARSSTQTQILEVLGFNLTDTSIEEIQQDFQELICSLNFPKKELELQMGNTLFIGKQLKPLSKFLDAVKTLYETEVISTDFMNVSAAQEVINSQVEKQTKGKIVNLIQELKMNTIMVMVNYIHFKAQWTNPFHPSKTEDSSSFLVDKMFTVKVPMMHQVEQFHYLVDTELNCTVLQMDYNKNALALFVLPKKGDMEGLESTMSSKTLKKWNNLLQKGWVNVFVPKFSISATYDLRIMLVKMGIEDAFADNADFSGLTEDSGVNLSYAAHKVVLSIGEKGTDDVTVSEVKFPDQSESTLLHPIIRFDRTFLFMILEKNTRSVLFLGKVVDPTEV</sequence>
<keyword evidence="13" id="KW-1185">Reference proteome</keyword>
<comment type="function">
    <text evidence="6">Major thyroid hormone transport protein in serum.</text>
</comment>
<dbReference type="Proteomes" id="UP000515203">
    <property type="component" value="Unplaced"/>
</dbReference>
<evidence type="ECO:0000256" key="6">
    <source>
        <dbReference type="ARBA" id="ARBA00037352"/>
    </source>
</evidence>
<keyword evidence="5" id="KW-0325">Glycoprotein</keyword>
<dbReference type="OrthoDB" id="671595at2759"/>
<dbReference type="Gene3D" id="3.30.497.10">
    <property type="entry name" value="Antithrombin, subunit I, domain 2"/>
    <property type="match status" value="1"/>
</dbReference>
<evidence type="ECO:0000313" key="13">
    <source>
        <dbReference type="Proteomes" id="UP000515203"/>
    </source>
</evidence>
<feature type="signal peptide" evidence="11">
    <location>
        <begin position="1"/>
        <end position="24"/>
    </location>
</feature>
<proteinExistence type="inferred from homology"/>
<dbReference type="InParanoid" id="A0A6P3FI47"/>
<dbReference type="FunFam" id="2.10.310.10:FF:000001">
    <property type="entry name" value="Serpin family A member 1"/>
    <property type="match status" value="1"/>
</dbReference>
<evidence type="ECO:0000256" key="1">
    <source>
        <dbReference type="ARBA" id="ARBA00004613"/>
    </source>
</evidence>
<evidence type="ECO:0000256" key="2">
    <source>
        <dbReference type="ARBA" id="ARBA00009500"/>
    </source>
</evidence>
<dbReference type="PRINTS" id="PR00780">
    <property type="entry name" value="LEUSERPINII"/>
</dbReference>
<reference evidence="14" key="1">
    <citation type="submission" date="2025-08" db="UniProtKB">
        <authorList>
            <consortium name="RefSeq"/>
        </authorList>
    </citation>
    <scope>IDENTIFICATION</scope>
</reference>
<dbReference type="GO" id="GO:0005615">
    <property type="term" value="C:extracellular space"/>
    <property type="evidence" value="ECO:0007669"/>
    <property type="project" value="InterPro"/>
</dbReference>
<dbReference type="InterPro" id="IPR042185">
    <property type="entry name" value="Serpin_sf_2"/>
</dbReference>
<dbReference type="SUPFAM" id="SSF56574">
    <property type="entry name" value="Serpins"/>
    <property type="match status" value="1"/>
</dbReference>
<dbReference type="CTD" id="6906"/>
<protein>
    <recommendedName>
        <fullName evidence="7">Thyroxine-binding globulin</fullName>
    </recommendedName>
    <alternativeName>
        <fullName evidence="9">Serpin A7</fullName>
    </alternativeName>
    <alternativeName>
        <fullName evidence="8">T4-binding globulin</fullName>
    </alternativeName>
</protein>
<feature type="domain" description="Serpin" evidence="12">
    <location>
        <begin position="62"/>
        <end position="423"/>
    </location>
</feature>
<dbReference type="Gene3D" id="2.30.39.10">
    <property type="entry name" value="Alpha-1-antitrypsin, domain 1"/>
    <property type="match status" value="1"/>
</dbReference>
<dbReference type="InterPro" id="IPR036186">
    <property type="entry name" value="Serpin_sf"/>
</dbReference>
<dbReference type="Gene3D" id="2.10.310.10">
    <property type="entry name" value="Serpins superfamily"/>
    <property type="match status" value="1"/>
</dbReference>
<evidence type="ECO:0000256" key="7">
    <source>
        <dbReference type="ARBA" id="ARBA00039512"/>
    </source>
</evidence>
<evidence type="ECO:0000259" key="12">
    <source>
        <dbReference type="SMART" id="SM00093"/>
    </source>
</evidence>
<comment type="subcellular location">
    <subcellularLocation>
        <location evidence="1">Secreted</location>
    </subcellularLocation>
</comment>
<evidence type="ECO:0000256" key="9">
    <source>
        <dbReference type="ARBA" id="ARBA00043177"/>
    </source>
</evidence>
<feature type="chain" id="PRO_5028035816" description="Thyroxine-binding globulin" evidence="11">
    <location>
        <begin position="25"/>
        <end position="426"/>
    </location>
</feature>
<dbReference type="InterPro" id="IPR042178">
    <property type="entry name" value="Serpin_sf_1"/>
</dbReference>
<dbReference type="AlphaFoldDB" id="A0A6P3FI47"/>
<evidence type="ECO:0000256" key="3">
    <source>
        <dbReference type="ARBA" id="ARBA00022525"/>
    </source>
</evidence>